<dbReference type="InterPro" id="IPR006321">
    <property type="entry name" value="PilT/PilU"/>
</dbReference>
<dbReference type="OrthoDB" id="9808272at2"/>
<organism evidence="3 5">
    <name type="scientific">Megasphaera elsdenii</name>
    <dbReference type="NCBI Taxonomy" id="907"/>
    <lineage>
        <taxon>Bacteria</taxon>
        <taxon>Bacillati</taxon>
        <taxon>Bacillota</taxon>
        <taxon>Negativicutes</taxon>
        <taxon>Veillonellales</taxon>
        <taxon>Veillonellaceae</taxon>
        <taxon>Megasphaera</taxon>
    </lineage>
</organism>
<reference evidence="3 5" key="1">
    <citation type="journal article" date="2018" name="Genome Announc.">
        <title>Complete genomes of two Megasphaera elsdenii strains, NCIMB 702410 and ATCC 25940.</title>
        <authorList>
            <person name="Hatmaker E.A."/>
            <person name="O'Dell K."/>
            <person name="Riley L.A."/>
            <person name="Klingeman D.M."/>
            <person name="Guss A.M."/>
        </authorList>
    </citation>
    <scope>NUCLEOTIDE SEQUENCE [LARGE SCALE GENOMIC DNA]</scope>
    <source>
        <strain evidence="3 5">NCIMB702410</strain>
    </source>
</reference>
<dbReference type="Pfam" id="PF00437">
    <property type="entry name" value="T2SSE"/>
    <property type="match status" value="1"/>
</dbReference>
<proteinExistence type="inferred from homology"/>
<dbReference type="AlphaFoldDB" id="A0A2S0MA43"/>
<evidence type="ECO:0000313" key="3">
    <source>
        <dbReference type="EMBL" id="AVO28269.1"/>
    </source>
</evidence>
<evidence type="ECO:0000256" key="1">
    <source>
        <dbReference type="ARBA" id="ARBA00006611"/>
    </source>
</evidence>
<dbReference type="CDD" id="cd01131">
    <property type="entry name" value="PilT"/>
    <property type="match status" value="1"/>
</dbReference>
<reference evidence="4 6" key="2">
    <citation type="submission" date="2020-04" db="EMBL/GenBank/DDBJ databases">
        <authorList>
            <person name="Hitch T.C.A."/>
            <person name="Wylensek D."/>
            <person name="Clavel T."/>
        </authorList>
    </citation>
    <scope>NUCLEOTIDE SEQUENCE [LARGE SCALE GENOMIC DNA]</scope>
    <source>
        <strain evidence="4 6">WCA-386-APC-2A</strain>
    </source>
</reference>
<dbReference type="InterPro" id="IPR001482">
    <property type="entry name" value="T2SS/T4SS_dom"/>
</dbReference>
<sequence>MDVTALMEKAIGQQAADLHLQTGRPPMLRLAQGLCSFPGPPLSEDDVRCLLHAVGWTRDEVGDGAFSWRRSLRCRLHVCREYAGLHATIRFLYPLASLPPDGDGPLLERLSRLTQGLVLVCGPTGSGKTTALWRILQAINERRPCHIITLEDPIEYVEKGKAALITQRELGTHFPDFAEGIRQALRQDPDVILIGEMRDRPAMDAALMAAETGHFVLSTLHTPSAAQAVSRIAGAYSGDARQEVRYRLAMVLQAVLAQRRLEGQGQVEIVREVLVRTPAVVQLIRSGKEYQLPTVMQTGAAAGMRTMDQALRRCRAGGAL</sequence>
<protein>
    <submittedName>
        <fullName evidence="4">Flp pilus assembly complex ATPase component TadA</fullName>
    </submittedName>
</protein>
<dbReference type="EMBL" id="CP027569">
    <property type="protein sequence ID" value="AVO28269.1"/>
    <property type="molecule type" value="Genomic_DNA"/>
</dbReference>
<evidence type="ECO:0000259" key="2">
    <source>
        <dbReference type="PROSITE" id="PS00662"/>
    </source>
</evidence>
<accession>A0A2S0MA43</accession>
<dbReference type="GO" id="GO:0005524">
    <property type="term" value="F:ATP binding"/>
    <property type="evidence" value="ECO:0007669"/>
    <property type="project" value="InterPro"/>
</dbReference>
<dbReference type="Proteomes" id="UP000536773">
    <property type="component" value="Unassembled WGS sequence"/>
</dbReference>
<dbReference type="PANTHER" id="PTHR30486">
    <property type="entry name" value="TWITCHING MOTILITY PROTEIN PILT"/>
    <property type="match status" value="1"/>
</dbReference>
<dbReference type="RefSeq" id="WP_027895054.1">
    <property type="nucleotide sequence ID" value="NZ_CAMIZF010000012.1"/>
</dbReference>
<dbReference type="InterPro" id="IPR027417">
    <property type="entry name" value="P-loop_NTPase"/>
</dbReference>
<dbReference type="Proteomes" id="UP000238358">
    <property type="component" value="Chromosome"/>
</dbReference>
<evidence type="ECO:0000313" key="5">
    <source>
        <dbReference type="Proteomes" id="UP000238358"/>
    </source>
</evidence>
<comment type="similarity">
    <text evidence="1">Belongs to the GSP E family.</text>
</comment>
<dbReference type="PROSITE" id="PS00662">
    <property type="entry name" value="T2SP_E"/>
    <property type="match status" value="1"/>
</dbReference>
<dbReference type="Gene3D" id="3.40.50.300">
    <property type="entry name" value="P-loop containing nucleotide triphosphate hydrolases"/>
    <property type="match status" value="1"/>
</dbReference>
<dbReference type="InterPro" id="IPR003593">
    <property type="entry name" value="AAA+_ATPase"/>
</dbReference>
<dbReference type="InterPro" id="IPR050921">
    <property type="entry name" value="T4SS_GSP_E_ATPase"/>
</dbReference>
<name>A0A2S0MA43_MEGEL</name>
<dbReference type="Gene3D" id="3.30.450.90">
    <property type="match status" value="1"/>
</dbReference>
<dbReference type="EMBL" id="JABBJH010000012">
    <property type="protein sequence ID" value="NMK39503.1"/>
    <property type="molecule type" value="Genomic_DNA"/>
</dbReference>
<evidence type="ECO:0000313" key="4">
    <source>
        <dbReference type="EMBL" id="NMK39503.1"/>
    </source>
</evidence>
<dbReference type="PANTHER" id="PTHR30486:SF16">
    <property type="entry name" value="TWITCHING MOTILITY PROTEIN PILT"/>
    <property type="match status" value="1"/>
</dbReference>
<dbReference type="GO" id="GO:0016887">
    <property type="term" value="F:ATP hydrolysis activity"/>
    <property type="evidence" value="ECO:0007669"/>
    <property type="project" value="InterPro"/>
</dbReference>
<evidence type="ECO:0000313" key="6">
    <source>
        <dbReference type="Proteomes" id="UP000536773"/>
    </source>
</evidence>
<gene>
    <name evidence="4" type="primary">tadA</name>
    <name evidence="3" type="ORF">C6Y28_11930</name>
    <name evidence="4" type="ORF">HG933_09010</name>
</gene>
<dbReference type="SUPFAM" id="SSF52540">
    <property type="entry name" value="P-loop containing nucleoside triphosphate hydrolases"/>
    <property type="match status" value="1"/>
</dbReference>
<dbReference type="SMART" id="SM00382">
    <property type="entry name" value="AAA"/>
    <property type="match status" value="1"/>
</dbReference>
<feature type="domain" description="Bacterial type II secretion system protein E" evidence="2">
    <location>
        <begin position="185"/>
        <end position="199"/>
    </location>
</feature>